<comment type="cofactor">
    <cofactor evidence="2 18">
        <name>Mg(2+)</name>
        <dbReference type="ChEBI" id="CHEBI:18420"/>
    </cofactor>
</comment>
<dbReference type="GO" id="GO:0005737">
    <property type="term" value="C:cytoplasm"/>
    <property type="evidence" value="ECO:0007669"/>
    <property type="project" value="UniProtKB-SubCell"/>
</dbReference>
<keyword evidence="16 18" id="KW-0368">Histidine biosynthesis</keyword>
<dbReference type="NCBIfam" id="TIGR03455">
    <property type="entry name" value="HisG_C-term"/>
    <property type="match status" value="1"/>
</dbReference>
<evidence type="ECO:0000256" key="6">
    <source>
        <dbReference type="ARBA" id="ARBA00011946"/>
    </source>
</evidence>
<keyword evidence="10 18" id="KW-0328">Glycosyltransferase</keyword>
<feature type="domain" description="Histidine biosynthesis HisG C-terminal" evidence="20">
    <location>
        <begin position="222"/>
        <end position="294"/>
    </location>
</feature>
<evidence type="ECO:0000256" key="10">
    <source>
        <dbReference type="ARBA" id="ARBA00022676"/>
    </source>
</evidence>
<dbReference type="GO" id="GO:0003879">
    <property type="term" value="F:ATP phosphoribosyltransferase activity"/>
    <property type="evidence" value="ECO:0007669"/>
    <property type="project" value="UniProtKB-UniRule"/>
</dbReference>
<dbReference type="InterPro" id="IPR013820">
    <property type="entry name" value="ATP_PRibTrfase_cat"/>
</dbReference>
<organism evidence="21 22">
    <name type="scientific">Sphingomonas edaphi</name>
    <dbReference type="NCBI Taxonomy" id="2315689"/>
    <lineage>
        <taxon>Bacteria</taxon>
        <taxon>Pseudomonadati</taxon>
        <taxon>Pseudomonadota</taxon>
        <taxon>Alphaproteobacteria</taxon>
        <taxon>Sphingomonadales</taxon>
        <taxon>Sphingomonadaceae</taxon>
        <taxon>Sphingomonas</taxon>
    </lineage>
</organism>
<evidence type="ECO:0000256" key="7">
    <source>
        <dbReference type="ARBA" id="ARBA00020998"/>
    </source>
</evidence>
<keyword evidence="9 18" id="KW-0028">Amino-acid biosynthesis</keyword>
<evidence type="ECO:0000256" key="3">
    <source>
        <dbReference type="ARBA" id="ARBA00004496"/>
    </source>
</evidence>
<evidence type="ECO:0000256" key="17">
    <source>
        <dbReference type="ARBA" id="ARBA00024861"/>
    </source>
</evidence>
<keyword evidence="14 18" id="KW-0067">ATP-binding</keyword>
<dbReference type="OrthoDB" id="9806435at2"/>
<sequence>MSPDRNRIHLAVQKSGRLSEESLSLLKGAGLRLSRGGKSSLSARADNYPLDLMLVRDDDIPTFVADGVCELGIVGQNVLEEYALGQPDRRIEEVARLGFGRCSLKIAAPDSLNFFKLKMLEGQRIATSYPNILRRFLDTQGISADIVTMRGAVELAPRLGIARFICDLVSTGATLDANGLAPVADVFDSEAVMIRTLKPVDAPHRAKMDGLLTRIGGVIATQESKYIVLNAPESALPAISKILPGAEAPTVVPLVGRPGQVAVQAVCQESVFWETLERLKGAGASAILVMPIEKMMM</sequence>
<dbReference type="PROSITE" id="PS01316">
    <property type="entry name" value="ATP_P_PHORIBOSYLTR"/>
    <property type="match status" value="1"/>
</dbReference>
<comment type="similarity">
    <text evidence="5 18">Belongs to the ATP phosphoribosyltransferase family. Long subfamily.</text>
</comment>
<dbReference type="InterPro" id="IPR015867">
    <property type="entry name" value="N-reg_PII/ATP_PRibTrfase_C"/>
</dbReference>
<evidence type="ECO:0000256" key="15">
    <source>
        <dbReference type="ARBA" id="ARBA00022842"/>
    </source>
</evidence>
<dbReference type="NCBIfam" id="TIGR00070">
    <property type="entry name" value="hisG"/>
    <property type="match status" value="1"/>
</dbReference>
<dbReference type="PANTHER" id="PTHR21403">
    <property type="entry name" value="ATP PHOSPHORIBOSYLTRANSFERASE ATP-PRTASE"/>
    <property type="match status" value="1"/>
</dbReference>
<dbReference type="Gene3D" id="3.30.70.120">
    <property type="match status" value="1"/>
</dbReference>
<dbReference type="GO" id="GO:0005524">
    <property type="term" value="F:ATP binding"/>
    <property type="evidence" value="ECO:0007669"/>
    <property type="project" value="UniProtKB-KW"/>
</dbReference>
<dbReference type="Proteomes" id="UP000285023">
    <property type="component" value="Unassembled WGS sequence"/>
</dbReference>
<protein>
    <recommendedName>
        <fullName evidence="7 18">ATP phosphoribosyltransferase</fullName>
        <shortName evidence="18">ATP-PRT</shortName>
        <shortName evidence="18">ATP-PRTase</shortName>
        <ecNumber evidence="6 18">2.4.2.17</ecNumber>
    </recommendedName>
</protein>
<dbReference type="GO" id="GO:0000287">
    <property type="term" value="F:magnesium ion binding"/>
    <property type="evidence" value="ECO:0007669"/>
    <property type="project" value="UniProtKB-UniRule"/>
</dbReference>
<keyword evidence="22" id="KW-1185">Reference proteome</keyword>
<evidence type="ECO:0000256" key="14">
    <source>
        <dbReference type="ARBA" id="ARBA00022840"/>
    </source>
</evidence>
<evidence type="ECO:0000313" key="21">
    <source>
        <dbReference type="EMBL" id="RIX27107.1"/>
    </source>
</evidence>
<proteinExistence type="inferred from homology"/>
<comment type="function">
    <text evidence="17 18">Catalyzes the condensation of ATP and 5-phosphoribose 1-diphosphate to form N'-(5'-phosphoribosyl)-ATP (PR-ATP). Has a crucial role in the pathway because the rate of histidine biosynthesis seems to be controlled primarily by regulation of HisG enzymatic activity.</text>
</comment>
<dbReference type="Pfam" id="PF08029">
    <property type="entry name" value="HisG_C"/>
    <property type="match status" value="1"/>
</dbReference>
<comment type="subcellular location">
    <subcellularLocation>
        <location evidence="3 18">Cytoplasm</location>
    </subcellularLocation>
</comment>
<keyword evidence="11 18" id="KW-0808">Transferase</keyword>
<dbReference type="RefSeq" id="WP_119533762.1">
    <property type="nucleotide sequence ID" value="NZ_QXTF01000004.1"/>
</dbReference>
<evidence type="ECO:0000256" key="5">
    <source>
        <dbReference type="ARBA" id="ARBA00007955"/>
    </source>
</evidence>
<dbReference type="AlphaFoldDB" id="A0A418PYH8"/>
<evidence type="ECO:0000256" key="1">
    <source>
        <dbReference type="ARBA" id="ARBA00000915"/>
    </source>
</evidence>
<evidence type="ECO:0000256" key="8">
    <source>
        <dbReference type="ARBA" id="ARBA00022490"/>
    </source>
</evidence>
<dbReference type="SUPFAM" id="SSF53850">
    <property type="entry name" value="Periplasmic binding protein-like II"/>
    <property type="match status" value="1"/>
</dbReference>
<evidence type="ECO:0000259" key="19">
    <source>
        <dbReference type="Pfam" id="PF01634"/>
    </source>
</evidence>
<evidence type="ECO:0000256" key="16">
    <source>
        <dbReference type="ARBA" id="ARBA00023102"/>
    </source>
</evidence>
<dbReference type="InterPro" id="IPR020621">
    <property type="entry name" value="ATP-PRT_HisG_long"/>
</dbReference>
<name>A0A418PYH8_9SPHN</name>
<evidence type="ECO:0000256" key="4">
    <source>
        <dbReference type="ARBA" id="ARBA00004667"/>
    </source>
</evidence>
<dbReference type="EC" id="2.4.2.17" evidence="6 18"/>
<comment type="catalytic activity">
    <reaction evidence="1 18">
        <text>1-(5-phospho-beta-D-ribosyl)-ATP + diphosphate = 5-phospho-alpha-D-ribose 1-diphosphate + ATP</text>
        <dbReference type="Rhea" id="RHEA:18473"/>
        <dbReference type="ChEBI" id="CHEBI:30616"/>
        <dbReference type="ChEBI" id="CHEBI:33019"/>
        <dbReference type="ChEBI" id="CHEBI:58017"/>
        <dbReference type="ChEBI" id="CHEBI:73183"/>
        <dbReference type="EC" id="2.4.2.17"/>
    </reaction>
</comment>
<comment type="pathway">
    <text evidence="4 18">Amino-acid biosynthesis; L-histidine biosynthesis; L-histidine from 5-phospho-alpha-D-ribose 1-diphosphate: step 1/9.</text>
</comment>
<dbReference type="EMBL" id="QXTF01000004">
    <property type="protein sequence ID" value="RIX27107.1"/>
    <property type="molecule type" value="Genomic_DNA"/>
</dbReference>
<dbReference type="FunFam" id="3.30.70.120:FF:000002">
    <property type="entry name" value="ATP phosphoribosyltransferase"/>
    <property type="match status" value="1"/>
</dbReference>
<evidence type="ECO:0000256" key="9">
    <source>
        <dbReference type="ARBA" id="ARBA00022605"/>
    </source>
</evidence>
<dbReference type="Gene3D" id="3.40.190.10">
    <property type="entry name" value="Periplasmic binding protein-like II"/>
    <property type="match status" value="2"/>
</dbReference>
<dbReference type="GO" id="GO:0000105">
    <property type="term" value="P:L-histidine biosynthetic process"/>
    <property type="evidence" value="ECO:0007669"/>
    <property type="project" value="UniProtKB-UniRule"/>
</dbReference>
<dbReference type="InterPro" id="IPR013115">
    <property type="entry name" value="HisG_C"/>
</dbReference>
<dbReference type="InterPro" id="IPR001348">
    <property type="entry name" value="ATP_PRibTrfase_HisG"/>
</dbReference>
<accession>A0A418PYH8</accession>
<keyword evidence="8 18" id="KW-0963">Cytoplasm</keyword>
<evidence type="ECO:0000256" key="13">
    <source>
        <dbReference type="ARBA" id="ARBA00022741"/>
    </source>
</evidence>
<keyword evidence="15 18" id="KW-0460">Magnesium</keyword>
<evidence type="ECO:0000259" key="20">
    <source>
        <dbReference type="Pfam" id="PF08029"/>
    </source>
</evidence>
<dbReference type="InterPro" id="IPR018198">
    <property type="entry name" value="ATP_PRibTrfase_CS"/>
</dbReference>
<reference evidence="21 22" key="1">
    <citation type="submission" date="2018-09" db="EMBL/GenBank/DDBJ databases">
        <title>Sphingomonas sp. DAC4.</title>
        <authorList>
            <person name="Seo T."/>
        </authorList>
    </citation>
    <scope>NUCLEOTIDE SEQUENCE [LARGE SCALE GENOMIC DNA]</scope>
    <source>
        <strain evidence="21 22">DAC4</strain>
    </source>
</reference>
<keyword evidence="13 18" id="KW-0547">Nucleotide-binding</keyword>
<keyword evidence="12 18" id="KW-0479">Metal-binding</keyword>
<evidence type="ECO:0000256" key="11">
    <source>
        <dbReference type="ARBA" id="ARBA00022679"/>
    </source>
</evidence>
<feature type="domain" description="ATP phosphoribosyltransferase catalytic" evidence="19">
    <location>
        <begin position="56"/>
        <end position="215"/>
    </location>
</feature>
<evidence type="ECO:0000313" key="22">
    <source>
        <dbReference type="Proteomes" id="UP000285023"/>
    </source>
</evidence>
<dbReference type="UniPathway" id="UPA00031">
    <property type="reaction ID" value="UER00006"/>
</dbReference>
<gene>
    <name evidence="18" type="primary">hisG</name>
    <name evidence="21" type="ORF">D3M59_11190</name>
</gene>
<dbReference type="PANTHER" id="PTHR21403:SF8">
    <property type="entry name" value="ATP PHOSPHORIBOSYLTRANSFERASE"/>
    <property type="match status" value="1"/>
</dbReference>
<comment type="activity regulation">
    <text evidence="18">Feedback inhibited by histidine.</text>
</comment>
<evidence type="ECO:0000256" key="18">
    <source>
        <dbReference type="HAMAP-Rule" id="MF_00079"/>
    </source>
</evidence>
<dbReference type="InterPro" id="IPR011322">
    <property type="entry name" value="N-reg_PII-like_a/b"/>
</dbReference>
<evidence type="ECO:0000256" key="2">
    <source>
        <dbReference type="ARBA" id="ARBA00001946"/>
    </source>
</evidence>
<dbReference type="Pfam" id="PF01634">
    <property type="entry name" value="HisG"/>
    <property type="match status" value="1"/>
</dbReference>
<dbReference type="SUPFAM" id="SSF54913">
    <property type="entry name" value="GlnB-like"/>
    <property type="match status" value="1"/>
</dbReference>
<evidence type="ECO:0000256" key="12">
    <source>
        <dbReference type="ARBA" id="ARBA00022723"/>
    </source>
</evidence>
<dbReference type="HAMAP" id="MF_00079">
    <property type="entry name" value="HisG_Long"/>
    <property type="match status" value="1"/>
</dbReference>
<comment type="caution">
    <text evidence="21">The sequence shown here is derived from an EMBL/GenBank/DDBJ whole genome shotgun (WGS) entry which is preliminary data.</text>
</comment>